<evidence type="ECO:0000313" key="3">
    <source>
        <dbReference type="Proteomes" id="UP000245535"/>
    </source>
</evidence>
<organism evidence="2 3">
    <name type="scientific">Sediminitomix flava</name>
    <dbReference type="NCBI Taxonomy" id="379075"/>
    <lineage>
        <taxon>Bacteria</taxon>
        <taxon>Pseudomonadati</taxon>
        <taxon>Bacteroidota</taxon>
        <taxon>Cytophagia</taxon>
        <taxon>Cytophagales</taxon>
        <taxon>Flammeovirgaceae</taxon>
        <taxon>Sediminitomix</taxon>
    </lineage>
</organism>
<name>A0A315ZHI5_SEDFL</name>
<accession>A0A315ZHI5</accession>
<gene>
    <name evidence="2" type="ORF">BC781_1011034</name>
</gene>
<dbReference type="AlphaFoldDB" id="A0A315ZHI5"/>
<evidence type="ECO:0000259" key="1">
    <source>
        <dbReference type="Pfam" id="PF14129"/>
    </source>
</evidence>
<feature type="domain" description="DUF4296" evidence="1">
    <location>
        <begin position="12"/>
        <end position="98"/>
    </location>
</feature>
<comment type="caution">
    <text evidence="2">The sequence shown here is derived from an EMBL/GenBank/DDBJ whole genome shotgun (WGS) entry which is preliminary data.</text>
</comment>
<dbReference type="EMBL" id="QGDO01000001">
    <property type="protein sequence ID" value="PWJ44663.1"/>
    <property type="molecule type" value="Genomic_DNA"/>
</dbReference>
<sequence length="109" mass="12262">MLTACDSKPEAPEDILPEDKMKAILIDMHLAEASVSVQNQAPAKGTALYEKLEKEIFVTHAVDSAVFNKSQQYYLENDLEAMQSIYKQVTDSLKSRQEEAEALKSKKKK</sequence>
<evidence type="ECO:0000313" key="2">
    <source>
        <dbReference type="EMBL" id="PWJ44663.1"/>
    </source>
</evidence>
<dbReference type="Pfam" id="PF14129">
    <property type="entry name" value="DUF4296"/>
    <property type="match status" value="1"/>
</dbReference>
<proteinExistence type="predicted"/>
<keyword evidence="3" id="KW-1185">Reference proteome</keyword>
<dbReference type="Proteomes" id="UP000245535">
    <property type="component" value="Unassembled WGS sequence"/>
</dbReference>
<protein>
    <submittedName>
        <fullName evidence="2">Uncharacterized protein DUF4296</fullName>
    </submittedName>
</protein>
<dbReference type="InterPro" id="IPR025381">
    <property type="entry name" value="DUF4296"/>
</dbReference>
<reference evidence="2 3" key="1">
    <citation type="submission" date="2018-03" db="EMBL/GenBank/DDBJ databases">
        <title>Genomic Encyclopedia of Archaeal and Bacterial Type Strains, Phase II (KMG-II): from individual species to whole genera.</title>
        <authorList>
            <person name="Goeker M."/>
        </authorList>
    </citation>
    <scope>NUCLEOTIDE SEQUENCE [LARGE SCALE GENOMIC DNA]</scope>
    <source>
        <strain evidence="2 3">DSM 28229</strain>
    </source>
</reference>